<organism evidence="1 2">
    <name type="scientific">Trichinella pseudospiralis</name>
    <name type="common">Parasitic roundworm</name>
    <dbReference type="NCBI Taxonomy" id="6337"/>
    <lineage>
        <taxon>Eukaryota</taxon>
        <taxon>Metazoa</taxon>
        <taxon>Ecdysozoa</taxon>
        <taxon>Nematoda</taxon>
        <taxon>Enoplea</taxon>
        <taxon>Dorylaimia</taxon>
        <taxon>Trichinellida</taxon>
        <taxon>Trichinellidae</taxon>
        <taxon>Trichinella</taxon>
    </lineage>
</organism>
<name>A0A0V1EWT4_TRIPS</name>
<dbReference type="AlphaFoldDB" id="A0A0V1EWT4"/>
<dbReference type="OrthoDB" id="5926712at2759"/>
<evidence type="ECO:0000313" key="1">
    <source>
        <dbReference type="EMBL" id="KRY78201.1"/>
    </source>
</evidence>
<dbReference type="Proteomes" id="UP000054995">
    <property type="component" value="Unassembled WGS sequence"/>
</dbReference>
<proteinExistence type="predicted"/>
<reference evidence="1 2" key="1">
    <citation type="submission" date="2015-01" db="EMBL/GenBank/DDBJ databases">
        <title>Evolution of Trichinella species and genotypes.</title>
        <authorList>
            <person name="Korhonen P.K."/>
            <person name="Edoardo P."/>
            <person name="Giuseppe L.R."/>
            <person name="Gasser R.B."/>
        </authorList>
    </citation>
    <scope>NUCLEOTIDE SEQUENCE [LARGE SCALE GENOMIC DNA]</scope>
    <source>
        <strain evidence="1">ISS470</strain>
    </source>
</reference>
<gene>
    <name evidence="1" type="ORF">T4D_3185</name>
</gene>
<dbReference type="EMBL" id="JYDT01000864">
    <property type="protein sequence ID" value="KRY78201.1"/>
    <property type="molecule type" value="Genomic_DNA"/>
</dbReference>
<protein>
    <submittedName>
        <fullName evidence="1">Uncharacterized protein</fullName>
    </submittedName>
</protein>
<comment type="caution">
    <text evidence="1">The sequence shown here is derived from an EMBL/GenBank/DDBJ whole genome shotgun (WGS) entry which is preliminary data.</text>
</comment>
<keyword evidence="2" id="KW-1185">Reference proteome</keyword>
<accession>A0A0V1EWT4</accession>
<sequence>MLTQKHCIQKYVNPLDRIVRWSITFVCQIQVSEDTLDAEDTFYRSRA</sequence>
<evidence type="ECO:0000313" key="2">
    <source>
        <dbReference type="Proteomes" id="UP000054995"/>
    </source>
</evidence>